<dbReference type="AlphaFoldDB" id="A0A1M2V8A2"/>
<sequence length="170" mass="18833">MHHPFTSFLDDWFPQPAAPAASTLESLPNELLFIIFQLACTDGGRTGCNLALVSKSIHATSRAARFHSVSLLSGISGRLVHLLRTFNAAKAEARAEGAPAPFIRHLCISLTPAFNILGVRFTELDVTMMKNRIEQNKSLSYEARESRNKQEREDYHAAFLPLFAAIHADL</sequence>
<dbReference type="EMBL" id="MNAD01001596">
    <property type="protein sequence ID" value="OJT03828.1"/>
    <property type="molecule type" value="Genomic_DNA"/>
</dbReference>
<dbReference type="Proteomes" id="UP000184267">
    <property type="component" value="Unassembled WGS sequence"/>
</dbReference>
<protein>
    <recommendedName>
        <fullName evidence="3">F-box domain-containing protein</fullName>
    </recommendedName>
</protein>
<evidence type="ECO:0000313" key="2">
    <source>
        <dbReference type="Proteomes" id="UP000184267"/>
    </source>
</evidence>
<organism evidence="1 2">
    <name type="scientific">Trametes pubescens</name>
    <name type="common">White-rot fungus</name>
    <dbReference type="NCBI Taxonomy" id="154538"/>
    <lineage>
        <taxon>Eukaryota</taxon>
        <taxon>Fungi</taxon>
        <taxon>Dikarya</taxon>
        <taxon>Basidiomycota</taxon>
        <taxon>Agaricomycotina</taxon>
        <taxon>Agaricomycetes</taxon>
        <taxon>Polyporales</taxon>
        <taxon>Polyporaceae</taxon>
        <taxon>Trametes</taxon>
    </lineage>
</organism>
<accession>A0A1M2V8A2</accession>
<comment type="caution">
    <text evidence="1">The sequence shown here is derived from an EMBL/GenBank/DDBJ whole genome shotgun (WGS) entry which is preliminary data.</text>
</comment>
<keyword evidence="2" id="KW-1185">Reference proteome</keyword>
<evidence type="ECO:0000313" key="1">
    <source>
        <dbReference type="EMBL" id="OJT03828.1"/>
    </source>
</evidence>
<gene>
    <name evidence="1" type="ORF">TRAPUB_5517</name>
</gene>
<dbReference type="OrthoDB" id="2758338at2759"/>
<proteinExistence type="predicted"/>
<dbReference type="STRING" id="154538.A0A1M2V8A2"/>
<reference evidence="1 2" key="1">
    <citation type="submission" date="2016-10" db="EMBL/GenBank/DDBJ databases">
        <title>Genome sequence of the basidiomycete white-rot fungus Trametes pubescens.</title>
        <authorList>
            <person name="Makela M.R."/>
            <person name="Granchi Z."/>
            <person name="Peng M."/>
            <person name="De Vries R.P."/>
            <person name="Grigoriev I."/>
            <person name="Riley R."/>
            <person name="Hilden K."/>
        </authorList>
    </citation>
    <scope>NUCLEOTIDE SEQUENCE [LARGE SCALE GENOMIC DNA]</scope>
    <source>
        <strain evidence="1 2">FBCC735</strain>
    </source>
</reference>
<name>A0A1M2V8A2_TRAPU</name>
<evidence type="ECO:0008006" key="3">
    <source>
        <dbReference type="Google" id="ProtNLM"/>
    </source>
</evidence>